<dbReference type="eggNOG" id="COG2919">
    <property type="taxonomic scope" value="Bacteria"/>
</dbReference>
<name>A0A059FW55_9PROT</name>
<evidence type="ECO:0000313" key="1">
    <source>
        <dbReference type="EMBL" id="KCZ94673.1"/>
    </source>
</evidence>
<dbReference type="AlphaFoldDB" id="A0A059FW55"/>
<gene>
    <name evidence="1" type="ORF">HJO_04835</name>
</gene>
<sequence>MVSRLEAFGLSALVLYFAYHAFAGEKGLGRWSDAQLELEDRQAELAVLDTEISRLRTDIRRLTPGSVDPDYVEALARDKLAFVYPNEIVLITPERSVAK</sequence>
<dbReference type="RefSeq" id="WP_035614028.1">
    <property type="nucleotide sequence ID" value="NZ_ARYK01000001.1"/>
</dbReference>
<dbReference type="Proteomes" id="UP000025171">
    <property type="component" value="Unassembled WGS sequence"/>
</dbReference>
<proteinExistence type="predicted"/>
<accession>A0A059FW55</accession>
<keyword evidence="2" id="KW-1185">Reference proteome</keyword>
<protein>
    <submittedName>
        <fullName evidence="1">Septum formation initiator family protein</fullName>
    </submittedName>
</protein>
<dbReference type="Pfam" id="PF04977">
    <property type="entry name" value="DivIC"/>
    <property type="match status" value="1"/>
</dbReference>
<reference evidence="1 2" key="1">
    <citation type="journal article" date="2014" name="Antonie Van Leeuwenhoek">
        <title>Hyphomonas beringensis sp. nov. and Hyphomonas chukchiensis sp. nov., isolated from surface seawater of the Bering Sea and Chukchi Sea.</title>
        <authorList>
            <person name="Li C."/>
            <person name="Lai Q."/>
            <person name="Li G."/>
            <person name="Dong C."/>
            <person name="Wang J."/>
            <person name="Liao Y."/>
            <person name="Shao Z."/>
        </authorList>
    </citation>
    <scope>NUCLEOTIDE SEQUENCE [LARGE SCALE GENOMIC DNA]</scope>
    <source>
        <strain evidence="1 2">MHS-2</strain>
    </source>
</reference>
<dbReference type="InterPro" id="IPR007060">
    <property type="entry name" value="FtsL/DivIC"/>
</dbReference>
<evidence type="ECO:0000313" key="2">
    <source>
        <dbReference type="Proteomes" id="UP000025171"/>
    </source>
</evidence>
<dbReference type="OrthoDB" id="9815600at2"/>
<dbReference type="EMBL" id="ARYK01000001">
    <property type="protein sequence ID" value="KCZ94673.1"/>
    <property type="molecule type" value="Genomic_DNA"/>
</dbReference>
<organism evidence="1 2">
    <name type="scientific">Hyphomonas johnsonii MHS-2</name>
    <dbReference type="NCBI Taxonomy" id="1280950"/>
    <lineage>
        <taxon>Bacteria</taxon>
        <taxon>Pseudomonadati</taxon>
        <taxon>Pseudomonadota</taxon>
        <taxon>Alphaproteobacteria</taxon>
        <taxon>Hyphomonadales</taxon>
        <taxon>Hyphomonadaceae</taxon>
        <taxon>Hyphomonas</taxon>
    </lineage>
</organism>
<dbReference type="PATRIC" id="fig|1280950.3.peg.983"/>
<dbReference type="STRING" id="1280950.HJO_04835"/>
<comment type="caution">
    <text evidence="1">The sequence shown here is derived from an EMBL/GenBank/DDBJ whole genome shotgun (WGS) entry which is preliminary data.</text>
</comment>